<dbReference type="Gene3D" id="3.30.450.330">
    <property type="match status" value="1"/>
</dbReference>
<organism evidence="6 7">
    <name type="scientific">Antiquaquibacter soli</name>
    <dbReference type="NCBI Taxonomy" id="3064523"/>
    <lineage>
        <taxon>Bacteria</taxon>
        <taxon>Bacillati</taxon>
        <taxon>Actinomycetota</taxon>
        <taxon>Actinomycetes</taxon>
        <taxon>Micrococcales</taxon>
        <taxon>Microbacteriaceae</taxon>
        <taxon>Antiquaquibacter</taxon>
    </lineage>
</organism>
<comment type="similarity">
    <text evidence="2">Belongs to the transpeptidase family.</text>
</comment>
<dbReference type="SUPFAM" id="SSF56519">
    <property type="entry name" value="Penicillin binding protein dimerisation domain"/>
    <property type="match status" value="1"/>
</dbReference>
<evidence type="ECO:0000313" key="6">
    <source>
        <dbReference type="EMBL" id="MDO7881827.1"/>
    </source>
</evidence>
<dbReference type="Gene3D" id="3.40.710.10">
    <property type="entry name" value="DD-peptidase/beta-lactamase superfamily"/>
    <property type="match status" value="1"/>
</dbReference>
<keyword evidence="7" id="KW-1185">Reference proteome</keyword>
<dbReference type="InterPro" id="IPR005311">
    <property type="entry name" value="PBP_dimer"/>
</dbReference>
<accession>A0ABT9BN48</accession>
<dbReference type="Pfam" id="PF00905">
    <property type="entry name" value="Transpeptidase"/>
    <property type="match status" value="1"/>
</dbReference>
<gene>
    <name evidence="6" type="ORF">Q5716_06250</name>
</gene>
<sequence length="577" mass="61616">MRTRRSRARITLAVLAIFAVVAVFVVRLIDIQIVQADELNADALEKRAQELTTYGVRGDIVDTNGAVLAASVERYDITASPRSALGRQDATTAVAEELAKITAITGQNPAELMAVLTADPESDFAYLTKGVTLEVFQAVRDLDIPWVYFDLRPSRVYPNGELAGNLIGFIGTDGPQAGLEISEDECLAATNGSAIYEKGEDGTRIPGSFVTTQEPKNGGTLHLTIDRDLQFYIQQRMAQTYSELGAEWVTAVVMRVSDGHLLAVVDYPTVDPNDPSLARRDALGSRAFSWPYEPGSTMKALTAASLVDAGVANPSTPVMAPGRIYLSDGGYIKDAWAHDDTPYTLTGALVDSSNTAFSLLSAGLDADTRRDYMLKFGLNEETAVHFYSEAEGTVHETSDWDERTNYAVGFGQGLTLTAVQLASAYQALGNGGVRTPVALVEGCEHPDGTVTDQPPTEGTRVISAEAARTTLDMMENVVSVGANGPNLQIPGYRMAAKSGTAEVAENGVYVDKSVISFAGLAPAEDPQYVVVVAAGVPTSMVSSTDIATTFHDVMAQTLTTYRVLPSGQPSPALPLRW</sequence>
<evidence type="ECO:0000259" key="4">
    <source>
        <dbReference type="Pfam" id="PF00905"/>
    </source>
</evidence>
<dbReference type="InterPro" id="IPR012338">
    <property type="entry name" value="Beta-lactam/transpept-like"/>
</dbReference>
<evidence type="ECO:0000256" key="2">
    <source>
        <dbReference type="ARBA" id="ARBA00007171"/>
    </source>
</evidence>
<feature type="domain" description="Penicillin-binding protein dimerisation" evidence="5">
    <location>
        <begin position="54"/>
        <end position="176"/>
    </location>
</feature>
<proteinExistence type="inferred from homology"/>
<dbReference type="InterPro" id="IPR050515">
    <property type="entry name" value="Beta-lactam/transpept"/>
</dbReference>
<evidence type="ECO:0000256" key="1">
    <source>
        <dbReference type="ARBA" id="ARBA00004370"/>
    </source>
</evidence>
<dbReference type="InterPro" id="IPR036138">
    <property type="entry name" value="PBP_dimer_sf"/>
</dbReference>
<dbReference type="PANTHER" id="PTHR30627">
    <property type="entry name" value="PEPTIDOGLYCAN D,D-TRANSPEPTIDASE"/>
    <property type="match status" value="1"/>
</dbReference>
<feature type="domain" description="Penicillin-binding protein transpeptidase" evidence="4">
    <location>
        <begin position="250"/>
        <end position="554"/>
    </location>
</feature>
<reference evidence="6 7" key="1">
    <citation type="submission" date="2023-07" db="EMBL/GenBank/DDBJ databases">
        <title>Protaetiibacter sp. nov WY-16 isolated from soil.</title>
        <authorList>
            <person name="Liu B."/>
            <person name="Wan Y."/>
        </authorList>
    </citation>
    <scope>NUCLEOTIDE SEQUENCE [LARGE SCALE GENOMIC DNA]</scope>
    <source>
        <strain evidence="6 7">WY-16</strain>
    </source>
</reference>
<keyword evidence="3" id="KW-0472">Membrane</keyword>
<dbReference type="Proteomes" id="UP001241072">
    <property type="component" value="Unassembled WGS sequence"/>
</dbReference>
<dbReference type="PANTHER" id="PTHR30627:SF1">
    <property type="entry name" value="PEPTIDOGLYCAN D,D-TRANSPEPTIDASE FTSI"/>
    <property type="match status" value="1"/>
</dbReference>
<evidence type="ECO:0000259" key="5">
    <source>
        <dbReference type="Pfam" id="PF03717"/>
    </source>
</evidence>
<comment type="caution">
    <text evidence="6">The sequence shown here is derived from an EMBL/GenBank/DDBJ whole genome shotgun (WGS) entry which is preliminary data.</text>
</comment>
<protein>
    <submittedName>
        <fullName evidence="6">Penicillin-binding protein 2</fullName>
    </submittedName>
</protein>
<comment type="subcellular location">
    <subcellularLocation>
        <location evidence="1">Membrane</location>
    </subcellularLocation>
</comment>
<dbReference type="SUPFAM" id="SSF56601">
    <property type="entry name" value="beta-lactamase/transpeptidase-like"/>
    <property type="match status" value="1"/>
</dbReference>
<dbReference type="Pfam" id="PF03717">
    <property type="entry name" value="PBP_dimer"/>
    <property type="match status" value="1"/>
</dbReference>
<name>A0ABT9BN48_9MICO</name>
<evidence type="ECO:0000256" key="3">
    <source>
        <dbReference type="ARBA" id="ARBA00023136"/>
    </source>
</evidence>
<dbReference type="InterPro" id="IPR001460">
    <property type="entry name" value="PCN-bd_Tpept"/>
</dbReference>
<evidence type="ECO:0000313" key="7">
    <source>
        <dbReference type="Proteomes" id="UP001241072"/>
    </source>
</evidence>
<dbReference type="EMBL" id="JAUQUB010000001">
    <property type="protein sequence ID" value="MDO7881827.1"/>
    <property type="molecule type" value="Genomic_DNA"/>
</dbReference>
<dbReference type="Gene3D" id="3.90.1310.10">
    <property type="entry name" value="Penicillin-binding protein 2a (Domain 2)"/>
    <property type="match status" value="1"/>
</dbReference>
<dbReference type="RefSeq" id="WP_305002223.1">
    <property type="nucleotide sequence ID" value="NZ_JAUQUB010000001.1"/>
</dbReference>